<organism evidence="1 2">
    <name type="scientific">Solidesulfovibrio aerotolerans</name>
    <dbReference type="NCBI Taxonomy" id="295255"/>
    <lineage>
        <taxon>Bacteria</taxon>
        <taxon>Pseudomonadati</taxon>
        <taxon>Thermodesulfobacteriota</taxon>
        <taxon>Desulfovibrionia</taxon>
        <taxon>Desulfovibrionales</taxon>
        <taxon>Desulfovibrionaceae</taxon>
        <taxon>Solidesulfovibrio</taxon>
    </lineage>
</organism>
<evidence type="ECO:0000313" key="1">
    <source>
        <dbReference type="EMBL" id="MYL82457.1"/>
    </source>
</evidence>
<comment type="caution">
    <text evidence="1">The sequence shown here is derived from an EMBL/GenBank/DDBJ whole genome shotgun (WGS) entry which is preliminary data.</text>
</comment>
<protein>
    <submittedName>
        <fullName evidence="1">Uncharacterized protein</fullName>
    </submittedName>
</protein>
<sequence>MKLKKKSGQRVNISKTKGLALSLSAQSIMLERVKFKIEMKKLLNLLSSYGLSIISLEQISLLNQSLSDVVKRHEDLIAKRRK</sequence>
<dbReference type="EMBL" id="WVUD01000005">
    <property type="protein sequence ID" value="MYL82457.1"/>
    <property type="molecule type" value="Genomic_DNA"/>
</dbReference>
<evidence type="ECO:0000313" key="2">
    <source>
        <dbReference type="Proteomes" id="UP000482487"/>
    </source>
</evidence>
<gene>
    <name evidence="1" type="ORF">GTA51_04800</name>
</gene>
<dbReference type="RefSeq" id="WP_160959149.1">
    <property type="nucleotide sequence ID" value="NZ_WVUD01000005.1"/>
</dbReference>
<dbReference type="Proteomes" id="UP000482487">
    <property type="component" value="Unassembled WGS sequence"/>
</dbReference>
<keyword evidence="2" id="KW-1185">Reference proteome</keyword>
<accession>A0A7C9MZL8</accession>
<reference evidence="1 2" key="1">
    <citation type="submission" date="2020-01" db="EMBL/GenBank/DDBJ databases">
        <title>Genome sequence of Desulfovibrio aerotolerans DSM 16695(T).</title>
        <authorList>
            <person name="Karnachuk O."/>
            <person name="Avakyan M."/>
            <person name="Mardanov A."/>
            <person name="Kadnikov V."/>
            <person name="Ravin N."/>
        </authorList>
    </citation>
    <scope>NUCLEOTIDE SEQUENCE [LARGE SCALE GENOMIC DNA]</scope>
    <source>
        <strain evidence="1 2">DSM 16695</strain>
    </source>
</reference>
<name>A0A7C9MZL8_9BACT</name>
<proteinExistence type="predicted"/>
<dbReference type="AlphaFoldDB" id="A0A7C9MZL8"/>